<evidence type="ECO:0000313" key="2">
    <source>
        <dbReference type="Proteomes" id="UP001427805"/>
    </source>
</evidence>
<protein>
    <recommendedName>
        <fullName evidence="3">DUF1963 domain-containing protein</fullName>
    </recommendedName>
</protein>
<keyword evidence="2" id="KW-1185">Reference proteome</keyword>
<accession>A0ABV0BF31</accession>
<name>A0ABV0BF31_9SPHN</name>
<sequence length="241" mass="25959">MLFYTPVLRPGVRASSPELLARLFGGTTGEAEPVERFGGVPHGLATQHWPYCGECGRSLSLIAQLTHHADRLPLGREGRMLFAFQCNHEPGTCETWDQDSGANAAFVVEPEAIGSGDTPAPADAPPSDPAALVTGWTREDDGLTAEQAAAFFSDETIAALGEDLIDEERHGGTHLGGIPCWIQSADEAPRGWRFLGQIADAHEFEEEVVPAHNFGDMGIAYLFAQDQEAGVPKVKMFWQCG</sequence>
<evidence type="ECO:0008006" key="3">
    <source>
        <dbReference type="Google" id="ProtNLM"/>
    </source>
</evidence>
<proteinExistence type="predicted"/>
<dbReference type="EMBL" id="JBDIZK010000013">
    <property type="protein sequence ID" value="MEN3749406.1"/>
    <property type="molecule type" value="Genomic_DNA"/>
</dbReference>
<dbReference type="Proteomes" id="UP001427805">
    <property type="component" value="Unassembled WGS sequence"/>
</dbReference>
<organism evidence="1 2">
    <name type="scientific">Sphingomonas rustica</name>
    <dbReference type="NCBI Taxonomy" id="3103142"/>
    <lineage>
        <taxon>Bacteria</taxon>
        <taxon>Pseudomonadati</taxon>
        <taxon>Pseudomonadota</taxon>
        <taxon>Alphaproteobacteria</taxon>
        <taxon>Sphingomonadales</taxon>
        <taxon>Sphingomonadaceae</taxon>
        <taxon>Sphingomonas</taxon>
    </lineage>
</organism>
<reference evidence="1 2" key="1">
    <citation type="submission" date="2024-05" db="EMBL/GenBank/DDBJ databases">
        <title>Sphingomonas sp. HF-S3 16S ribosomal RNA gene Genome sequencing and assembly.</title>
        <authorList>
            <person name="Lee H."/>
        </authorList>
    </citation>
    <scope>NUCLEOTIDE SEQUENCE [LARGE SCALE GENOMIC DNA]</scope>
    <source>
        <strain evidence="1 2">HF-S3</strain>
    </source>
</reference>
<dbReference type="InterPro" id="IPR035948">
    <property type="entry name" value="YwqG-like_sf"/>
</dbReference>
<comment type="caution">
    <text evidence="1">The sequence shown here is derived from an EMBL/GenBank/DDBJ whole genome shotgun (WGS) entry which is preliminary data.</text>
</comment>
<evidence type="ECO:0000313" key="1">
    <source>
        <dbReference type="EMBL" id="MEN3749406.1"/>
    </source>
</evidence>
<gene>
    <name evidence="1" type="ORF">TPR58_19685</name>
</gene>
<dbReference type="Gene3D" id="2.30.320.10">
    <property type="entry name" value="YwqG-like"/>
    <property type="match status" value="1"/>
</dbReference>
<dbReference type="SUPFAM" id="SSF103032">
    <property type="entry name" value="Hypothetical protein YwqG"/>
    <property type="match status" value="1"/>
</dbReference>
<dbReference type="RefSeq" id="WP_346248449.1">
    <property type="nucleotide sequence ID" value="NZ_JBDIZK010000013.1"/>
</dbReference>